<feature type="non-terminal residue" evidence="17">
    <location>
        <position position="1"/>
    </location>
</feature>
<dbReference type="PROSITE" id="PS50031">
    <property type="entry name" value="EH"/>
    <property type="match status" value="2"/>
</dbReference>
<keyword evidence="5 12" id="KW-0728">SH3 domain</keyword>
<evidence type="ECO:0000256" key="12">
    <source>
        <dbReference type="PROSITE-ProRule" id="PRU00192"/>
    </source>
</evidence>
<dbReference type="GO" id="GO:0005768">
    <property type="term" value="C:endosome"/>
    <property type="evidence" value="ECO:0007669"/>
    <property type="project" value="UniProtKB-SubCell"/>
</dbReference>
<evidence type="ECO:0000256" key="3">
    <source>
        <dbReference type="ARBA" id="ARBA00004413"/>
    </source>
</evidence>
<evidence type="ECO:0000256" key="1">
    <source>
        <dbReference type="ARBA" id="ARBA00004125"/>
    </source>
</evidence>
<evidence type="ECO:0000256" key="4">
    <source>
        <dbReference type="ARBA" id="ARBA00009351"/>
    </source>
</evidence>
<dbReference type="CDD" id="cd00052">
    <property type="entry name" value="EH"/>
    <property type="match status" value="2"/>
</dbReference>
<dbReference type="SUPFAM" id="SSF50044">
    <property type="entry name" value="SH3-domain"/>
    <property type="match status" value="2"/>
</dbReference>
<evidence type="ECO:0000313" key="17">
    <source>
        <dbReference type="EMBL" id="KAJ2778704.1"/>
    </source>
</evidence>
<organism evidence="17 18">
    <name type="scientific">Coemansia interrupta</name>
    <dbReference type="NCBI Taxonomy" id="1126814"/>
    <lineage>
        <taxon>Eukaryota</taxon>
        <taxon>Fungi</taxon>
        <taxon>Fungi incertae sedis</taxon>
        <taxon>Zoopagomycota</taxon>
        <taxon>Kickxellomycotina</taxon>
        <taxon>Kickxellomycetes</taxon>
        <taxon>Kickxellales</taxon>
        <taxon>Kickxellaceae</taxon>
        <taxon>Coemansia</taxon>
    </lineage>
</organism>
<evidence type="ECO:0000256" key="9">
    <source>
        <dbReference type="ARBA" id="ARBA00023054"/>
    </source>
</evidence>
<keyword evidence="8" id="KW-0677">Repeat</keyword>
<keyword evidence="18" id="KW-1185">Reference proteome</keyword>
<dbReference type="EMBL" id="JANBUM010000336">
    <property type="protein sequence ID" value="KAJ2778704.1"/>
    <property type="molecule type" value="Genomic_DNA"/>
</dbReference>
<feature type="compositionally biased region" description="Basic and acidic residues" evidence="13">
    <location>
        <begin position="662"/>
        <end position="672"/>
    </location>
</feature>
<dbReference type="PROSITE" id="PS50222">
    <property type="entry name" value="EF_HAND_2"/>
    <property type="match status" value="1"/>
</dbReference>
<feature type="region of interest" description="Disordered" evidence="13">
    <location>
        <begin position="616"/>
        <end position="672"/>
    </location>
</feature>
<feature type="region of interest" description="Disordered" evidence="13">
    <location>
        <begin position="329"/>
        <end position="391"/>
    </location>
</feature>
<comment type="similarity">
    <text evidence="4">Belongs to the PAN1 family.</text>
</comment>
<keyword evidence="7" id="KW-0254">Endocytosis</keyword>
<feature type="domain" description="EF-hand" evidence="16">
    <location>
        <begin position="260"/>
        <end position="295"/>
    </location>
</feature>
<keyword evidence="10" id="KW-0472">Membrane</keyword>
<keyword evidence="9" id="KW-0175">Coiled coil</keyword>
<evidence type="ECO:0000313" key="18">
    <source>
        <dbReference type="Proteomes" id="UP001140172"/>
    </source>
</evidence>
<dbReference type="InterPro" id="IPR036028">
    <property type="entry name" value="SH3-like_dom_sf"/>
</dbReference>
<accession>A0A9W8H493</accession>
<evidence type="ECO:0000256" key="13">
    <source>
        <dbReference type="SAM" id="MobiDB-lite"/>
    </source>
</evidence>
<feature type="compositionally biased region" description="Acidic residues" evidence="13">
    <location>
        <begin position="737"/>
        <end position="757"/>
    </location>
</feature>
<feature type="domain" description="EH" evidence="15">
    <location>
        <begin position="228"/>
        <end position="316"/>
    </location>
</feature>
<dbReference type="PANTHER" id="PTHR11216:SF173">
    <property type="entry name" value="ACTIN CYTOSKELETON-REGULATORY COMPLEX PROTEIN PAN1"/>
    <property type="match status" value="1"/>
</dbReference>
<dbReference type="InterPro" id="IPR000261">
    <property type="entry name" value="EH_dom"/>
</dbReference>
<dbReference type="Pfam" id="PF12763">
    <property type="entry name" value="EH"/>
    <property type="match status" value="2"/>
</dbReference>
<protein>
    <submittedName>
        <fullName evidence="17">Actin organization and endocytosis protein</fullName>
    </submittedName>
</protein>
<dbReference type="GO" id="GO:0005886">
    <property type="term" value="C:plasma membrane"/>
    <property type="evidence" value="ECO:0007669"/>
    <property type="project" value="TreeGrafter"/>
</dbReference>
<comment type="subcellular location">
    <subcellularLocation>
        <location evidence="3">Cell membrane</location>
        <topology evidence="3">Peripheral membrane protein</topology>
        <orientation evidence="3">Cytoplasmic side</orientation>
    </subcellularLocation>
    <subcellularLocation>
        <location evidence="2">Cytoplasm</location>
        <location evidence="2">Cytoskeleton</location>
        <location evidence="2">Actin patch</location>
    </subcellularLocation>
    <subcellularLocation>
        <location evidence="1">Endosome membrane</location>
        <topology evidence="1">Peripheral membrane protein</topology>
        <orientation evidence="1">Cytoplasmic side</orientation>
    </subcellularLocation>
</comment>
<dbReference type="SUPFAM" id="SSF47473">
    <property type="entry name" value="EF-hand"/>
    <property type="match status" value="2"/>
</dbReference>
<dbReference type="SMART" id="SM00027">
    <property type="entry name" value="EH"/>
    <property type="match status" value="2"/>
</dbReference>
<evidence type="ECO:0000256" key="11">
    <source>
        <dbReference type="ARBA" id="ARBA00023212"/>
    </source>
</evidence>
<dbReference type="InterPro" id="IPR001452">
    <property type="entry name" value="SH3_domain"/>
</dbReference>
<evidence type="ECO:0000259" key="15">
    <source>
        <dbReference type="PROSITE" id="PS50031"/>
    </source>
</evidence>
<feature type="region of interest" description="Disordered" evidence="13">
    <location>
        <begin position="731"/>
        <end position="764"/>
    </location>
</feature>
<dbReference type="InterPro" id="IPR011992">
    <property type="entry name" value="EF-hand-dom_pair"/>
</dbReference>
<evidence type="ECO:0000256" key="7">
    <source>
        <dbReference type="ARBA" id="ARBA00022583"/>
    </source>
</evidence>
<feature type="region of interest" description="Disordered" evidence="13">
    <location>
        <begin position="686"/>
        <end position="713"/>
    </location>
</feature>
<dbReference type="GO" id="GO:0030479">
    <property type="term" value="C:actin cortical patch"/>
    <property type="evidence" value="ECO:0007669"/>
    <property type="project" value="UniProtKB-SubCell"/>
</dbReference>
<keyword evidence="11" id="KW-0206">Cytoskeleton</keyword>
<feature type="compositionally biased region" description="Basic and acidic residues" evidence="13">
    <location>
        <begin position="551"/>
        <end position="564"/>
    </location>
</feature>
<evidence type="ECO:0000256" key="10">
    <source>
        <dbReference type="ARBA" id="ARBA00023136"/>
    </source>
</evidence>
<comment type="caution">
    <text evidence="17">The sequence shown here is derived from an EMBL/GenBank/DDBJ whole genome shotgun (WGS) entry which is preliminary data.</text>
</comment>
<dbReference type="Gene3D" id="1.10.238.10">
    <property type="entry name" value="EF-hand"/>
    <property type="match status" value="2"/>
</dbReference>
<dbReference type="InterPro" id="IPR002048">
    <property type="entry name" value="EF_hand_dom"/>
</dbReference>
<feature type="compositionally biased region" description="Low complexity" evidence="13">
    <location>
        <begin position="624"/>
        <end position="643"/>
    </location>
</feature>
<feature type="compositionally biased region" description="Acidic residues" evidence="13">
    <location>
        <begin position="534"/>
        <end position="550"/>
    </location>
</feature>
<feature type="region of interest" description="Disordered" evidence="13">
    <location>
        <begin position="533"/>
        <end position="566"/>
    </location>
</feature>
<sequence length="940" mass="99969">MNGQAGVPTLSFVPADEAAGYVRLFQTSGGSAAPGGRISGDAARTVLMQSRLPVSDLGRIWELSDMRKMGSLSQAEFVLAMFLAQSRIRGKALPDVLPPKIAAEVAAFQQQPMQQQQPMAPPMSMQMQMQMPAPMQQAPTSMLMPAPMQPALTAMHMPTPVPAPVQAASRTNDPGAPESLADFEASFPSLSPTGPAAPAAAAGGALSSVRQSFAQGGSARTWAITASERASYAAVFRQWAGGRRVLGGAQAREVFAQSGLAQAELARVWALADASNQGELNADEFAVAMHVIFRRLAGEPIPDRLPADLVPHSTRDFVDSLAAMKQQLLSDAAPRRSTPLRTATATATAAASEYSDDDDSATYTSANRRRPGTTTPAPAAAASPAAAQSVDQLRRTVAQRRSDVERARAAAATRQTAGAESRVTRRWRIDDLKKEIEDIHRTTPSPEPSSERARLLAKRQALAAGVHDALRRLPDAVAEYSRLSEDLAAVRRDIAGRRRSNGGGDKGAGGSADDMQARAARLVAQRMAALTGETLDDAASDGGAADDEEREIARELARRSERVESVASGLRHVERAMRDMPASHAAAAAAALPWGADEGGASEEVRELLGRLRRIERQAPRPRPSAFSPARETVVQEAAPAEEAAPEKREPPRDAGPSLADRLARAATKQERDQILRDLAEERFRERQRALGLPDADAEDAPPEMAEKPASASAAASNPFAAVAATADAAAAAAASSDEEWDRDESSDESSDDDDDEPARVASPKSAISFNTAFAPAAAATADSNPFLGLLAAATATSPPPLPLPAYEHLRVRALYPYQPDASAGELAIAPNELIETRPVAADTVGRDAHAADGWMFGEVLREAADDRGDGWEPSGRMGWFPREYAETLGAPGSRGWIKTRAKFGTAKYAYEPQHDDELRVEQGDRVRVVDGDAAESWWR</sequence>
<feature type="domain" description="EH" evidence="15">
    <location>
        <begin position="17"/>
        <end position="108"/>
    </location>
</feature>
<feature type="compositionally biased region" description="Low complexity" evidence="13">
    <location>
        <begin position="342"/>
        <end position="353"/>
    </location>
</feature>
<feature type="domain" description="SH3" evidence="14">
    <location>
        <begin position="900"/>
        <end position="940"/>
    </location>
</feature>
<evidence type="ECO:0000256" key="8">
    <source>
        <dbReference type="ARBA" id="ARBA00022737"/>
    </source>
</evidence>
<dbReference type="Pfam" id="PF00018">
    <property type="entry name" value="SH3_1"/>
    <property type="match status" value="1"/>
</dbReference>
<dbReference type="GO" id="GO:0006897">
    <property type="term" value="P:endocytosis"/>
    <property type="evidence" value="ECO:0007669"/>
    <property type="project" value="TreeGrafter"/>
</dbReference>
<reference evidence="17" key="1">
    <citation type="submission" date="2022-07" db="EMBL/GenBank/DDBJ databases">
        <title>Phylogenomic reconstructions and comparative analyses of Kickxellomycotina fungi.</title>
        <authorList>
            <person name="Reynolds N.K."/>
            <person name="Stajich J.E."/>
            <person name="Barry K."/>
            <person name="Grigoriev I.V."/>
            <person name="Crous P."/>
            <person name="Smith M.E."/>
        </authorList>
    </citation>
    <scope>NUCLEOTIDE SEQUENCE</scope>
    <source>
        <strain evidence="17">BCRC 34489</strain>
    </source>
</reference>
<feature type="domain" description="SH3" evidence="14">
    <location>
        <begin position="807"/>
        <end position="891"/>
    </location>
</feature>
<gene>
    <name evidence="17" type="primary">PAN1</name>
    <name evidence="17" type="ORF">GGI15_004093</name>
</gene>
<evidence type="ECO:0000256" key="2">
    <source>
        <dbReference type="ARBA" id="ARBA00004134"/>
    </source>
</evidence>
<dbReference type="OrthoDB" id="1716625at2759"/>
<keyword evidence="6" id="KW-0963">Cytoplasm</keyword>
<dbReference type="GO" id="GO:0005509">
    <property type="term" value="F:calcium ion binding"/>
    <property type="evidence" value="ECO:0007669"/>
    <property type="project" value="InterPro"/>
</dbReference>
<evidence type="ECO:0000256" key="6">
    <source>
        <dbReference type="ARBA" id="ARBA00022490"/>
    </source>
</evidence>
<dbReference type="SMART" id="SM00326">
    <property type="entry name" value="SH3"/>
    <property type="match status" value="1"/>
</dbReference>
<evidence type="ECO:0000259" key="16">
    <source>
        <dbReference type="PROSITE" id="PS50222"/>
    </source>
</evidence>
<dbReference type="PANTHER" id="PTHR11216">
    <property type="entry name" value="EH DOMAIN"/>
    <property type="match status" value="1"/>
</dbReference>
<dbReference type="PROSITE" id="PS50002">
    <property type="entry name" value="SH3"/>
    <property type="match status" value="2"/>
</dbReference>
<dbReference type="AlphaFoldDB" id="A0A9W8H493"/>
<dbReference type="Proteomes" id="UP001140172">
    <property type="component" value="Unassembled WGS sequence"/>
</dbReference>
<dbReference type="Gene3D" id="2.30.30.40">
    <property type="entry name" value="SH3 Domains"/>
    <property type="match status" value="2"/>
</dbReference>
<dbReference type="GO" id="GO:0016197">
    <property type="term" value="P:endosomal transport"/>
    <property type="evidence" value="ECO:0007669"/>
    <property type="project" value="TreeGrafter"/>
</dbReference>
<evidence type="ECO:0000256" key="5">
    <source>
        <dbReference type="ARBA" id="ARBA00022443"/>
    </source>
</evidence>
<proteinExistence type="inferred from homology"/>
<name>A0A9W8H493_9FUNG</name>
<feature type="compositionally biased region" description="Low complexity" evidence="13">
    <location>
        <begin position="373"/>
        <end position="387"/>
    </location>
</feature>
<evidence type="ECO:0000259" key="14">
    <source>
        <dbReference type="PROSITE" id="PS50002"/>
    </source>
</evidence>